<dbReference type="RefSeq" id="XP_018002437.1">
    <property type="nucleotide sequence ID" value="XM_018150374.1"/>
</dbReference>
<gene>
    <name evidence="1" type="ORF">AB675_9807</name>
</gene>
<keyword evidence="2" id="KW-1185">Reference proteome</keyword>
<reference evidence="1 2" key="1">
    <citation type="submission" date="2015-06" db="EMBL/GenBank/DDBJ databases">
        <title>Draft genome of the ant-associated black yeast Phialophora attae CBS 131958.</title>
        <authorList>
            <person name="Moreno L.F."/>
            <person name="Stielow B.J."/>
            <person name="de Hoog S."/>
            <person name="Vicente V.A."/>
            <person name="Weiss V.A."/>
            <person name="de Vries M."/>
            <person name="Cruz L.M."/>
            <person name="Souza E.M."/>
        </authorList>
    </citation>
    <scope>NUCLEOTIDE SEQUENCE [LARGE SCALE GENOMIC DNA]</scope>
    <source>
        <strain evidence="1 2">CBS 131958</strain>
    </source>
</reference>
<protein>
    <recommendedName>
        <fullName evidence="3">F-box domain-containing protein</fullName>
    </recommendedName>
</protein>
<comment type="caution">
    <text evidence="1">The sequence shown here is derived from an EMBL/GenBank/DDBJ whole genome shotgun (WGS) entry which is preliminary data.</text>
</comment>
<dbReference type="VEuPathDB" id="FungiDB:AB675_9807"/>
<evidence type="ECO:0000313" key="2">
    <source>
        <dbReference type="Proteomes" id="UP000038010"/>
    </source>
</evidence>
<evidence type="ECO:0000313" key="1">
    <source>
        <dbReference type="EMBL" id="KPI42474.1"/>
    </source>
</evidence>
<sequence>MSSSLCEMSNAGSPAPEKSSAFLDHLSYDVRRLIYEHLFRDSSGLFLMDPRTIKIASKAHKSLNEMVNPARAVPDILLVNRQIFWEALPMFQRHVTVGVCLPRRWQEDDDDASKLASYNKLWSEAALKSRPVFSGWDFSEIRHIAVLPMPSEDVQFLEIHLPNLLSVKEVDYKEPWGVFEEDFESPKTWLDPLLSAVQSSKDKEEKAVALVKLFKHPRFDKVLQPFLGWRRHLRSTKNSHLQRLLEVKAHFGNDWENINSRDYTQLTLFIDLAAQRLDLTYDKSPAIRIRVDLSSLPESGECLLAEIEDTDDEDME</sequence>
<accession>A0A0N1HX72</accession>
<dbReference type="GeneID" id="28742254"/>
<dbReference type="AlphaFoldDB" id="A0A0N1HX72"/>
<evidence type="ECO:0008006" key="3">
    <source>
        <dbReference type="Google" id="ProtNLM"/>
    </source>
</evidence>
<organism evidence="1 2">
    <name type="scientific">Cyphellophora attinorum</name>
    <dbReference type="NCBI Taxonomy" id="1664694"/>
    <lineage>
        <taxon>Eukaryota</taxon>
        <taxon>Fungi</taxon>
        <taxon>Dikarya</taxon>
        <taxon>Ascomycota</taxon>
        <taxon>Pezizomycotina</taxon>
        <taxon>Eurotiomycetes</taxon>
        <taxon>Chaetothyriomycetidae</taxon>
        <taxon>Chaetothyriales</taxon>
        <taxon>Cyphellophoraceae</taxon>
        <taxon>Cyphellophora</taxon>
    </lineage>
</organism>
<dbReference type="Proteomes" id="UP000038010">
    <property type="component" value="Unassembled WGS sequence"/>
</dbReference>
<dbReference type="OrthoDB" id="62952at2759"/>
<dbReference type="EMBL" id="LFJN01000007">
    <property type="protein sequence ID" value="KPI42474.1"/>
    <property type="molecule type" value="Genomic_DNA"/>
</dbReference>
<name>A0A0N1HX72_9EURO</name>
<proteinExistence type="predicted"/>